<dbReference type="PATRIC" id="fig|857265.3.peg.3990"/>
<dbReference type="Gene3D" id="3.40.50.720">
    <property type="entry name" value="NAD(P)-binding Rossmann-like Domain"/>
    <property type="match status" value="1"/>
</dbReference>
<dbReference type="Pfam" id="PF08240">
    <property type="entry name" value="ADH_N"/>
    <property type="match status" value="1"/>
</dbReference>
<dbReference type="CDD" id="cd08276">
    <property type="entry name" value="MDR7"/>
    <property type="match status" value="1"/>
</dbReference>
<evidence type="ECO:0000313" key="2">
    <source>
        <dbReference type="EMBL" id="KPC49536.1"/>
    </source>
</evidence>
<reference evidence="2 3" key="1">
    <citation type="submission" date="2015-07" db="EMBL/GenBank/DDBJ databases">
        <title>Draft genome sequence of the Amantichitinum ursilacus IGB-41, a new chitin-degrading bacterium.</title>
        <authorList>
            <person name="Kirstahler P."/>
            <person name="Guenther M."/>
            <person name="Grumaz C."/>
            <person name="Rupp S."/>
            <person name="Zibek S."/>
            <person name="Sohn K."/>
        </authorList>
    </citation>
    <scope>NUCLEOTIDE SEQUENCE [LARGE SCALE GENOMIC DNA]</scope>
    <source>
        <strain evidence="2 3">IGB-41</strain>
    </source>
</reference>
<dbReference type="InterPro" id="IPR013149">
    <property type="entry name" value="ADH-like_C"/>
</dbReference>
<dbReference type="InterPro" id="IPR052711">
    <property type="entry name" value="Zinc_ADH-like"/>
</dbReference>
<dbReference type="InterPro" id="IPR036291">
    <property type="entry name" value="NAD(P)-bd_dom_sf"/>
</dbReference>
<dbReference type="InterPro" id="IPR020843">
    <property type="entry name" value="ER"/>
</dbReference>
<dbReference type="Proteomes" id="UP000037939">
    <property type="component" value="Unassembled WGS sequence"/>
</dbReference>
<accession>A0A0N0GL21</accession>
<protein>
    <submittedName>
        <fullName evidence="2">Alcohol dehydrogenase</fullName>
        <ecNumber evidence="2">1.1.1.1</ecNumber>
    </submittedName>
</protein>
<dbReference type="AlphaFoldDB" id="A0A0N0GL21"/>
<dbReference type="EC" id="1.1.1.1" evidence="2"/>
<dbReference type="EMBL" id="LAQT01000036">
    <property type="protein sequence ID" value="KPC49536.1"/>
    <property type="molecule type" value="Genomic_DNA"/>
</dbReference>
<feature type="domain" description="Enoyl reductase (ER)" evidence="1">
    <location>
        <begin position="12"/>
        <end position="334"/>
    </location>
</feature>
<dbReference type="STRING" id="857265.WG78_19470"/>
<dbReference type="PANTHER" id="PTHR45033:SF2">
    <property type="entry name" value="ZINC-TYPE ALCOHOL DEHYDROGENASE-LIKE PROTEIN C1773.06C"/>
    <property type="match status" value="1"/>
</dbReference>
<gene>
    <name evidence="2" type="ORF">WG78_19470</name>
</gene>
<dbReference type="PANTHER" id="PTHR45033">
    <property type="match status" value="1"/>
</dbReference>
<dbReference type="SUPFAM" id="SSF50129">
    <property type="entry name" value="GroES-like"/>
    <property type="match status" value="1"/>
</dbReference>
<dbReference type="Pfam" id="PF00107">
    <property type="entry name" value="ADH_zinc_N"/>
    <property type="match status" value="1"/>
</dbReference>
<organism evidence="2 3">
    <name type="scientific">Amantichitinum ursilacus</name>
    <dbReference type="NCBI Taxonomy" id="857265"/>
    <lineage>
        <taxon>Bacteria</taxon>
        <taxon>Pseudomonadati</taxon>
        <taxon>Pseudomonadota</taxon>
        <taxon>Betaproteobacteria</taxon>
        <taxon>Neisseriales</taxon>
        <taxon>Chitinibacteraceae</taxon>
        <taxon>Amantichitinum</taxon>
    </lineage>
</organism>
<keyword evidence="3" id="KW-1185">Reference proteome</keyword>
<sequence>MRAFVLDPLLSGSAALRLQTSRPTPPLGPRDVLVRIRAASLNHRDLEVADRSRVYPGKHAIVPLSDAAGEIVELGREVRHLHLGQRVVNTFYPDWTGQHATADNTRRTFGSDSDGVLSEFAVFCENALLPLPDLLSFEEAATLPCAGVAAWHALMENTPLRPGDHVAILGTGGVAMMALQLAKAVGAQVAVLAPCDDQLCYALHTGADHTLNAQRTPEWDVALQDWTHGRGVDHVLDLTGETLPRSINATRVGGQISLVGVRGKAADFDATHLLQRQIHLHGISVGSRAMFQSLLAALSANRIKPVIEQVYPFDRTPDAYNALRRGRHVGKLVVAL</sequence>
<dbReference type="Gene3D" id="3.90.180.10">
    <property type="entry name" value="Medium-chain alcohol dehydrogenases, catalytic domain"/>
    <property type="match status" value="1"/>
</dbReference>
<proteinExistence type="predicted"/>
<dbReference type="GO" id="GO:0004022">
    <property type="term" value="F:alcohol dehydrogenase (NAD+) activity"/>
    <property type="evidence" value="ECO:0007669"/>
    <property type="project" value="UniProtKB-EC"/>
</dbReference>
<keyword evidence="2" id="KW-0560">Oxidoreductase</keyword>
<evidence type="ECO:0000313" key="3">
    <source>
        <dbReference type="Proteomes" id="UP000037939"/>
    </source>
</evidence>
<comment type="caution">
    <text evidence="2">The sequence shown here is derived from an EMBL/GenBank/DDBJ whole genome shotgun (WGS) entry which is preliminary data.</text>
</comment>
<dbReference type="SUPFAM" id="SSF51735">
    <property type="entry name" value="NAD(P)-binding Rossmann-fold domains"/>
    <property type="match status" value="1"/>
</dbReference>
<dbReference type="InterPro" id="IPR013154">
    <property type="entry name" value="ADH-like_N"/>
</dbReference>
<dbReference type="SMART" id="SM00829">
    <property type="entry name" value="PKS_ER"/>
    <property type="match status" value="1"/>
</dbReference>
<name>A0A0N0GL21_9NEIS</name>
<dbReference type="InterPro" id="IPR011032">
    <property type="entry name" value="GroES-like_sf"/>
</dbReference>
<dbReference type="OrthoDB" id="9773078at2"/>
<evidence type="ECO:0000259" key="1">
    <source>
        <dbReference type="SMART" id="SM00829"/>
    </source>
</evidence>
<dbReference type="RefSeq" id="WP_053939477.1">
    <property type="nucleotide sequence ID" value="NZ_LAQT01000036.1"/>
</dbReference>